<name>A0ACB9JLY7_9ASTR</name>
<reference evidence="1 2" key="2">
    <citation type="journal article" date="2022" name="Mol. Ecol. Resour.">
        <title>The genomes of chicory, endive, great burdock and yacon provide insights into Asteraceae paleo-polyploidization history and plant inulin production.</title>
        <authorList>
            <person name="Fan W."/>
            <person name="Wang S."/>
            <person name="Wang H."/>
            <person name="Wang A."/>
            <person name="Jiang F."/>
            <person name="Liu H."/>
            <person name="Zhao H."/>
            <person name="Xu D."/>
            <person name="Zhang Y."/>
        </authorList>
    </citation>
    <scope>NUCLEOTIDE SEQUENCE [LARGE SCALE GENOMIC DNA]</scope>
    <source>
        <strain evidence="2">cv. Yunnan</strain>
        <tissue evidence="1">Leaves</tissue>
    </source>
</reference>
<accession>A0ACB9JLY7</accession>
<keyword evidence="2" id="KW-1185">Reference proteome</keyword>
<protein>
    <submittedName>
        <fullName evidence="1">Uncharacterized protein</fullName>
    </submittedName>
</protein>
<dbReference type="EMBL" id="CM042020">
    <property type="protein sequence ID" value="KAI3821499.1"/>
    <property type="molecule type" value="Genomic_DNA"/>
</dbReference>
<reference evidence="2" key="1">
    <citation type="journal article" date="2022" name="Mol. Ecol. Resour.">
        <title>The genomes of chicory, endive, great burdock and yacon provide insights into Asteraceae palaeo-polyploidization history and plant inulin production.</title>
        <authorList>
            <person name="Fan W."/>
            <person name="Wang S."/>
            <person name="Wang H."/>
            <person name="Wang A."/>
            <person name="Jiang F."/>
            <person name="Liu H."/>
            <person name="Zhao H."/>
            <person name="Xu D."/>
            <person name="Zhang Y."/>
        </authorList>
    </citation>
    <scope>NUCLEOTIDE SEQUENCE [LARGE SCALE GENOMIC DNA]</scope>
    <source>
        <strain evidence="2">cv. Yunnan</strain>
    </source>
</reference>
<organism evidence="1 2">
    <name type="scientific">Smallanthus sonchifolius</name>
    <dbReference type="NCBI Taxonomy" id="185202"/>
    <lineage>
        <taxon>Eukaryota</taxon>
        <taxon>Viridiplantae</taxon>
        <taxon>Streptophyta</taxon>
        <taxon>Embryophyta</taxon>
        <taxon>Tracheophyta</taxon>
        <taxon>Spermatophyta</taxon>
        <taxon>Magnoliopsida</taxon>
        <taxon>eudicotyledons</taxon>
        <taxon>Gunneridae</taxon>
        <taxon>Pentapetalae</taxon>
        <taxon>asterids</taxon>
        <taxon>campanulids</taxon>
        <taxon>Asterales</taxon>
        <taxon>Asteraceae</taxon>
        <taxon>Asteroideae</taxon>
        <taxon>Heliantheae alliance</taxon>
        <taxon>Millerieae</taxon>
        <taxon>Smallanthus</taxon>
    </lineage>
</organism>
<evidence type="ECO:0000313" key="1">
    <source>
        <dbReference type="EMBL" id="KAI3821499.1"/>
    </source>
</evidence>
<sequence>MPTLSEGDEDEGRPWRESALRESTPKSRPSESRPSNEQAKHRLPIITRSPERKGLCGWLTVTQLVEDGVTDGHLWDYCDPDGRYYSLRGNSVLSS</sequence>
<gene>
    <name evidence="1" type="ORF">L1987_09067</name>
</gene>
<comment type="caution">
    <text evidence="1">The sequence shown here is derived from an EMBL/GenBank/DDBJ whole genome shotgun (WGS) entry which is preliminary data.</text>
</comment>
<dbReference type="Proteomes" id="UP001056120">
    <property type="component" value="Linkage Group LG03"/>
</dbReference>
<proteinExistence type="predicted"/>
<evidence type="ECO:0000313" key="2">
    <source>
        <dbReference type="Proteomes" id="UP001056120"/>
    </source>
</evidence>